<proteinExistence type="predicted"/>
<evidence type="ECO:0000256" key="5">
    <source>
        <dbReference type="SAM" id="MobiDB-lite"/>
    </source>
</evidence>
<organism evidence="7 8">
    <name type="scientific">Streblomastix strix</name>
    <dbReference type="NCBI Taxonomy" id="222440"/>
    <lineage>
        <taxon>Eukaryota</taxon>
        <taxon>Metamonada</taxon>
        <taxon>Preaxostyla</taxon>
        <taxon>Oxymonadida</taxon>
        <taxon>Streblomastigidae</taxon>
        <taxon>Streblomastix</taxon>
    </lineage>
</organism>
<feature type="compositionally biased region" description="Low complexity" evidence="5">
    <location>
        <begin position="179"/>
        <end position="191"/>
    </location>
</feature>
<gene>
    <name evidence="7" type="ORF">EZS28_026447</name>
</gene>
<dbReference type="Proteomes" id="UP000324800">
    <property type="component" value="Unassembled WGS sequence"/>
</dbReference>
<keyword evidence="7" id="KW-0418">Kinase</keyword>
<dbReference type="InterPro" id="IPR008271">
    <property type="entry name" value="Ser/Thr_kinase_AS"/>
</dbReference>
<feature type="region of interest" description="Disordered" evidence="5">
    <location>
        <begin position="176"/>
        <end position="208"/>
    </location>
</feature>
<evidence type="ECO:0000256" key="4">
    <source>
        <dbReference type="SAM" id="Coils"/>
    </source>
</evidence>
<dbReference type="PANTHER" id="PTHR24348:SF68">
    <property type="entry name" value="SERINE_THREONINE-PROTEIN KINASE ATG1C"/>
    <property type="match status" value="1"/>
</dbReference>
<evidence type="ECO:0000256" key="3">
    <source>
        <dbReference type="PROSITE-ProRule" id="PRU10141"/>
    </source>
</evidence>
<dbReference type="PROSITE" id="PS00107">
    <property type="entry name" value="PROTEIN_KINASE_ATP"/>
    <property type="match status" value="1"/>
</dbReference>
<keyword evidence="7" id="KW-0808">Transferase</keyword>
<dbReference type="SMART" id="SM00220">
    <property type="entry name" value="S_TKc"/>
    <property type="match status" value="1"/>
</dbReference>
<dbReference type="GO" id="GO:0005737">
    <property type="term" value="C:cytoplasm"/>
    <property type="evidence" value="ECO:0007669"/>
    <property type="project" value="TreeGrafter"/>
</dbReference>
<evidence type="ECO:0000313" key="7">
    <source>
        <dbReference type="EMBL" id="KAA6378026.1"/>
    </source>
</evidence>
<dbReference type="InterPro" id="IPR011009">
    <property type="entry name" value="Kinase-like_dom_sf"/>
</dbReference>
<keyword evidence="1 3" id="KW-0547">Nucleotide-binding</keyword>
<comment type="caution">
    <text evidence="7">The sequence shown here is derived from an EMBL/GenBank/DDBJ whole genome shotgun (WGS) entry which is preliminary data.</text>
</comment>
<feature type="coiled-coil region" evidence="4">
    <location>
        <begin position="37"/>
        <end position="96"/>
    </location>
</feature>
<dbReference type="EMBL" id="SNRW01009423">
    <property type="protein sequence ID" value="KAA6378026.1"/>
    <property type="molecule type" value="Genomic_DNA"/>
</dbReference>
<feature type="binding site" evidence="3">
    <location>
        <position position="292"/>
    </location>
    <ligand>
        <name>ATP</name>
        <dbReference type="ChEBI" id="CHEBI:30616"/>
    </ligand>
</feature>
<sequence>MAVASTATSEVISLPIHTSQLEMEAANLCIQDIHNSLEKLQKLINIFTDKVEITEKRKQEKHLIRIQKLQLARALLDAKKAQLNELRAETAELMKIEDIEKRQPILKDGEIPQNLNEKENISNKPIIMSGLQSQTRIETASADGTVKLLNINTDGIPGLPNGNDLICHQMLQEFKHNPSTSSSQTQQLSDSFVFPTSSNNKQREDSSQYPSYQLYSNHSHNLLVSLSTFIQSRQSSADLNQLPSALPSTTVFPFNTTWKRSDFECKKRLGKGAYGAVWLMTEKATSKQVAVKEMDYYSKDEKESVIQEIELMIKIHEIIQLSKSSSQFLHIVKPLGFFVDEDYHKAYIVLEYCSKGDLKQYIKNMKESGTMISPEKAYEIVGQIASSLFQLHSNGILHADLKPENVLLVEGFKVKLADFGLARKLRAGRDSITNHGGTFNFRAPEILRNNKISKGARKKLTQTRASDIWALGVIIFQLLAQRHPFFDNESEEDISDEEFIHRVVNLPPAELPEHCPLKLKKLVKQMLEKDPKKRITANQILELPEIVAALSKK</sequence>
<accession>A0A5J4V525</accession>
<name>A0A5J4V525_9EUKA</name>
<dbReference type="InterPro" id="IPR000719">
    <property type="entry name" value="Prot_kinase_dom"/>
</dbReference>
<protein>
    <submittedName>
        <fullName evidence="7">Putative AGC family protein kinase</fullName>
    </submittedName>
</protein>
<dbReference type="GO" id="GO:0004674">
    <property type="term" value="F:protein serine/threonine kinase activity"/>
    <property type="evidence" value="ECO:0007669"/>
    <property type="project" value="InterPro"/>
</dbReference>
<dbReference type="SUPFAM" id="SSF56112">
    <property type="entry name" value="Protein kinase-like (PK-like)"/>
    <property type="match status" value="1"/>
</dbReference>
<dbReference type="PANTHER" id="PTHR24348">
    <property type="entry name" value="SERINE/THREONINE-PROTEIN KINASE UNC-51-RELATED"/>
    <property type="match status" value="1"/>
</dbReference>
<dbReference type="OrthoDB" id="20524at2759"/>
<dbReference type="GO" id="GO:0005524">
    <property type="term" value="F:ATP binding"/>
    <property type="evidence" value="ECO:0007669"/>
    <property type="project" value="UniProtKB-UniRule"/>
</dbReference>
<keyword evidence="2 3" id="KW-0067">ATP-binding</keyword>
<dbReference type="Gene3D" id="1.10.510.10">
    <property type="entry name" value="Transferase(Phosphotransferase) domain 1"/>
    <property type="match status" value="1"/>
</dbReference>
<evidence type="ECO:0000313" key="8">
    <source>
        <dbReference type="Proteomes" id="UP000324800"/>
    </source>
</evidence>
<dbReference type="InterPro" id="IPR045269">
    <property type="entry name" value="Atg1-like"/>
</dbReference>
<keyword evidence="4" id="KW-0175">Coiled coil</keyword>
<dbReference type="AlphaFoldDB" id="A0A5J4V525"/>
<evidence type="ECO:0000256" key="2">
    <source>
        <dbReference type="ARBA" id="ARBA00022840"/>
    </source>
</evidence>
<evidence type="ECO:0000259" key="6">
    <source>
        <dbReference type="PROSITE" id="PS50011"/>
    </source>
</evidence>
<dbReference type="PROSITE" id="PS00108">
    <property type="entry name" value="PROTEIN_KINASE_ST"/>
    <property type="match status" value="1"/>
</dbReference>
<dbReference type="Pfam" id="PF00069">
    <property type="entry name" value="Pkinase"/>
    <property type="match status" value="1"/>
</dbReference>
<feature type="domain" description="Protein kinase" evidence="6">
    <location>
        <begin position="263"/>
        <end position="546"/>
    </location>
</feature>
<dbReference type="GO" id="GO:0010506">
    <property type="term" value="P:regulation of autophagy"/>
    <property type="evidence" value="ECO:0007669"/>
    <property type="project" value="InterPro"/>
</dbReference>
<dbReference type="InterPro" id="IPR017441">
    <property type="entry name" value="Protein_kinase_ATP_BS"/>
</dbReference>
<evidence type="ECO:0000256" key="1">
    <source>
        <dbReference type="ARBA" id="ARBA00022741"/>
    </source>
</evidence>
<dbReference type="PROSITE" id="PS50011">
    <property type="entry name" value="PROTEIN_KINASE_DOM"/>
    <property type="match status" value="1"/>
</dbReference>
<reference evidence="7 8" key="1">
    <citation type="submission" date="2019-03" db="EMBL/GenBank/DDBJ databases">
        <title>Single cell metagenomics reveals metabolic interactions within the superorganism composed of flagellate Streblomastix strix and complex community of Bacteroidetes bacteria on its surface.</title>
        <authorList>
            <person name="Treitli S.C."/>
            <person name="Kolisko M."/>
            <person name="Husnik F."/>
            <person name="Keeling P."/>
            <person name="Hampl V."/>
        </authorList>
    </citation>
    <scope>NUCLEOTIDE SEQUENCE [LARGE SCALE GENOMIC DNA]</scope>
    <source>
        <strain evidence="7">ST1C</strain>
    </source>
</reference>